<keyword evidence="13" id="KW-1185">Reference proteome</keyword>
<keyword evidence="6 10" id="KW-0378">Hydrolase</keyword>
<evidence type="ECO:0000256" key="9">
    <source>
        <dbReference type="ARBA" id="ARBA00050687"/>
    </source>
</evidence>
<dbReference type="SMART" id="SM00798">
    <property type="entry name" value="AICARFT_IMPCHas"/>
    <property type="match status" value="1"/>
</dbReference>
<dbReference type="InterPro" id="IPR016193">
    <property type="entry name" value="Cytidine_deaminase-like"/>
</dbReference>
<evidence type="ECO:0000313" key="12">
    <source>
        <dbReference type="EMBL" id="ADJ28819.1"/>
    </source>
</evidence>
<dbReference type="EC" id="3.5.4.10" evidence="10"/>
<evidence type="ECO:0000256" key="6">
    <source>
        <dbReference type="ARBA" id="ARBA00022801"/>
    </source>
</evidence>
<accession>D8K7E2</accession>
<evidence type="ECO:0000313" key="13">
    <source>
        <dbReference type="Proteomes" id="UP000000393"/>
    </source>
</evidence>
<comment type="similarity">
    <text evidence="3 10">Belongs to the PurH family.</text>
</comment>
<dbReference type="HAMAP" id="MF_00139">
    <property type="entry name" value="PurH"/>
    <property type="match status" value="1"/>
</dbReference>
<dbReference type="Gene3D" id="3.40.140.20">
    <property type="match status" value="2"/>
</dbReference>
<dbReference type="SUPFAM" id="SSF53927">
    <property type="entry name" value="Cytidine deaminase-like"/>
    <property type="match status" value="1"/>
</dbReference>
<proteinExistence type="inferred from homology"/>
<dbReference type="STRING" id="105559.Nwat_1984"/>
<dbReference type="HOGENOM" id="CLU_016316_5_2_6"/>
<comment type="domain">
    <text evidence="10">The IMP cyclohydrolase activity resides in the N-terminal region.</text>
</comment>
<dbReference type="InterPro" id="IPR011607">
    <property type="entry name" value="MGS-like_dom"/>
</dbReference>
<dbReference type="InterPro" id="IPR036914">
    <property type="entry name" value="MGS-like_dom_sf"/>
</dbReference>
<dbReference type="EMBL" id="CP002086">
    <property type="protein sequence ID" value="ADJ28819.1"/>
    <property type="molecule type" value="Genomic_DNA"/>
</dbReference>
<evidence type="ECO:0000256" key="8">
    <source>
        <dbReference type="ARBA" id="ARBA00050488"/>
    </source>
</evidence>
<evidence type="ECO:0000256" key="5">
    <source>
        <dbReference type="ARBA" id="ARBA00022755"/>
    </source>
</evidence>
<dbReference type="NCBIfam" id="NF002049">
    <property type="entry name" value="PRK00881.1"/>
    <property type="match status" value="1"/>
</dbReference>
<comment type="catalytic activity">
    <reaction evidence="9 10">
        <text>IMP + H2O = 5-formamido-1-(5-phospho-D-ribosyl)imidazole-4-carboxamide</text>
        <dbReference type="Rhea" id="RHEA:18445"/>
        <dbReference type="ChEBI" id="CHEBI:15377"/>
        <dbReference type="ChEBI" id="CHEBI:58053"/>
        <dbReference type="ChEBI" id="CHEBI:58467"/>
        <dbReference type="EC" id="3.5.4.10"/>
    </reaction>
</comment>
<dbReference type="AlphaFoldDB" id="D8K7E2"/>
<dbReference type="CDD" id="cd01421">
    <property type="entry name" value="IMPCH"/>
    <property type="match status" value="1"/>
</dbReference>
<evidence type="ECO:0000256" key="4">
    <source>
        <dbReference type="ARBA" id="ARBA00022679"/>
    </source>
</evidence>
<dbReference type="PANTHER" id="PTHR11692:SF0">
    <property type="entry name" value="BIFUNCTIONAL PURINE BIOSYNTHESIS PROTEIN ATIC"/>
    <property type="match status" value="1"/>
</dbReference>
<comment type="pathway">
    <text evidence="2 10">Purine metabolism; IMP biosynthesis via de novo pathway; 5-formamido-1-(5-phospho-D-ribosyl)imidazole-4-carboxamide from 5-amino-1-(5-phospho-D-ribosyl)imidazole-4-carboxamide (10-formyl THF route): step 1/1.</text>
</comment>
<dbReference type="Pfam" id="PF01808">
    <property type="entry name" value="AICARFT_IMPCHas"/>
    <property type="match status" value="1"/>
</dbReference>
<dbReference type="InterPro" id="IPR024051">
    <property type="entry name" value="AICAR_Tfase_dup_dom_sf"/>
</dbReference>
<reference evidence="12 13" key="1">
    <citation type="submission" date="2010-06" db="EMBL/GenBank/DDBJ databases">
        <title>Complete sequence of chromosome of Nitrosococcus watsoni C-113.</title>
        <authorList>
            <consortium name="US DOE Joint Genome Institute"/>
            <person name="Lucas S."/>
            <person name="Copeland A."/>
            <person name="Lapidus A."/>
            <person name="Cheng J.-F."/>
            <person name="Bruce D."/>
            <person name="Goodwin L."/>
            <person name="Pitluck S."/>
            <person name="Malfatti S.A."/>
            <person name="Chain P.S.G."/>
            <person name="Land M."/>
            <person name="Hauser L."/>
            <person name="Kyrpides N."/>
            <person name="Ivanova N."/>
            <person name="Cambell M.A."/>
            <person name="Heidelberg J.F."/>
            <person name="Klotz M.G."/>
            <person name="Woyke T."/>
        </authorList>
    </citation>
    <scope>NUCLEOTIDE SEQUENCE [LARGE SCALE GENOMIC DNA]</scope>
    <source>
        <strain evidence="12 13">C-113</strain>
    </source>
</reference>
<dbReference type="GO" id="GO:0004643">
    <property type="term" value="F:phosphoribosylaminoimidazolecarboxamide formyltransferase activity"/>
    <property type="evidence" value="ECO:0007669"/>
    <property type="project" value="UniProtKB-UniRule"/>
</dbReference>
<dbReference type="eggNOG" id="COG0138">
    <property type="taxonomic scope" value="Bacteria"/>
</dbReference>
<dbReference type="GO" id="GO:0005829">
    <property type="term" value="C:cytosol"/>
    <property type="evidence" value="ECO:0007669"/>
    <property type="project" value="TreeGrafter"/>
</dbReference>
<dbReference type="FunFam" id="3.40.140.20:FF:000001">
    <property type="entry name" value="Bifunctional purine biosynthesis protein PurH"/>
    <property type="match status" value="1"/>
</dbReference>
<evidence type="ECO:0000256" key="1">
    <source>
        <dbReference type="ARBA" id="ARBA00004844"/>
    </source>
</evidence>
<dbReference type="KEGG" id="nwa:Nwat_1984"/>
<dbReference type="EC" id="2.1.2.3" evidence="10"/>
<sequence>MKSIARALISVSDKIGIVAFARQLQAWGVEILSTGGTAQLLHKHNIRTMEVSTYTGFPEMMGGRIKTLHPKIHGGILGRREIDANIMAKHNIAPIDLVAVNLYPFQQTVAKPDCDLAAAIENIDIGGPTLLRAAAKNHAAVTVIVNPEDYEKVLGEMEVNHGALSSATRFELAVKSFEHTARYDAAIANYLGALTPNDEKSIFPHSYNVQFTKKQAMRYGENPHQRAAFYVEQAPPAGTIATAQQLQGKTLSFNNIADTDAALACVKAFHEGPACVIVKHANPCGVAMGTDLQDAYERAYAADPISAFGGIIAFNQPLDPATAKAIIERQFAEVIIAPAVTITAQEVLTSKPNIRVLACGEWPSQAAASWDYKRIVGGLLLQDQDIGTVPLEALRTVTERSPTPQELKDLLFAWHVVKFVKSNAIVYAKNGQTIGIGAGQTSRVMSSQIAGLKAKEAGFSTQNAVLASDAFFPFRDGLEAAAKAGIRAVIQPGGSRRDEEVIAAANEWGMTMLFTGMRHFRH</sequence>
<gene>
    <name evidence="10" type="primary">purH</name>
    <name evidence="12" type="ordered locus">Nwat_1984</name>
</gene>
<keyword evidence="7 10" id="KW-0511">Multifunctional enzyme</keyword>
<evidence type="ECO:0000256" key="10">
    <source>
        <dbReference type="HAMAP-Rule" id="MF_00139"/>
    </source>
</evidence>
<dbReference type="Pfam" id="PF02142">
    <property type="entry name" value="MGS"/>
    <property type="match status" value="1"/>
</dbReference>
<dbReference type="InterPro" id="IPR002695">
    <property type="entry name" value="PurH-like"/>
</dbReference>
<dbReference type="GO" id="GO:0003937">
    <property type="term" value="F:IMP cyclohydrolase activity"/>
    <property type="evidence" value="ECO:0007669"/>
    <property type="project" value="UniProtKB-UniRule"/>
</dbReference>
<keyword evidence="5 10" id="KW-0658">Purine biosynthesis</keyword>
<dbReference type="FunFam" id="3.40.50.1380:FF:000001">
    <property type="entry name" value="Bifunctional purine biosynthesis protein PurH"/>
    <property type="match status" value="1"/>
</dbReference>
<dbReference type="PIRSF" id="PIRSF000414">
    <property type="entry name" value="AICARFT_IMPCHas"/>
    <property type="match status" value="1"/>
</dbReference>
<dbReference type="GO" id="GO:0006189">
    <property type="term" value="P:'de novo' IMP biosynthetic process"/>
    <property type="evidence" value="ECO:0007669"/>
    <property type="project" value="UniProtKB-UniRule"/>
</dbReference>
<dbReference type="SMART" id="SM00851">
    <property type="entry name" value="MGS"/>
    <property type="match status" value="1"/>
</dbReference>
<dbReference type="Proteomes" id="UP000000393">
    <property type="component" value="Chromosome"/>
</dbReference>
<evidence type="ECO:0000256" key="7">
    <source>
        <dbReference type="ARBA" id="ARBA00023268"/>
    </source>
</evidence>
<keyword evidence="4 10" id="KW-0808">Transferase</keyword>
<evidence type="ECO:0000259" key="11">
    <source>
        <dbReference type="PROSITE" id="PS51855"/>
    </source>
</evidence>
<dbReference type="NCBIfam" id="TIGR00355">
    <property type="entry name" value="purH"/>
    <property type="match status" value="1"/>
</dbReference>
<feature type="domain" description="MGS-like" evidence="11">
    <location>
        <begin position="1"/>
        <end position="145"/>
    </location>
</feature>
<dbReference type="OrthoDB" id="9802065at2"/>
<organism evidence="12 13">
    <name type="scientific">Nitrosococcus watsoni (strain C-113)</name>
    <dbReference type="NCBI Taxonomy" id="105559"/>
    <lineage>
        <taxon>Bacteria</taxon>
        <taxon>Pseudomonadati</taxon>
        <taxon>Pseudomonadota</taxon>
        <taxon>Gammaproteobacteria</taxon>
        <taxon>Chromatiales</taxon>
        <taxon>Chromatiaceae</taxon>
        <taxon>Nitrosococcus</taxon>
    </lineage>
</organism>
<dbReference type="PROSITE" id="PS51855">
    <property type="entry name" value="MGS"/>
    <property type="match status" value="1"/>
</dbReference>
<dbReference type="FunFam" id="3.40.140.20:FF:000002">
    <property type="entry name" value="Bifunctional purine biosynthesis protein PurH"/>
    <property type="match status" value="1"/>
</dbReference>
<evidence type="ECO:0000256" key="2">
    <source>
        <dbReference type="ARBA" id="ARBA00004954"/>
    </source>
</evidence>
<dbReference type="PANTHER" id="PTHR11692">
    <property type="entry name" value="BIFUNCTIONAL PURINE BIOSYNTHESIS PROTEIN PURH"/>
    <property type="match status" value="1"/>
</dbReference>
<evidence type="ECO:0000256" key="3">
    <source>
        <dbReference type="ARBA" id="ARBA00007667"/>
    </source>
</evidence>
<dbReference type="RefSeq" id="WP_013220910.1">
    <property type="nucleotide sequence ID" value="NC_014315.1"/>
</dbReference>
<dbReference type="UniPathway" id="UPA00074">
    <property type="reaction ID" value="UER00133"/>
</dbReference>
<dbReference type="SUPFAM" id="SSF52335">
    <property type="entry name" value="Methylglyoxal synthase-like"/>
    <property type="match status" value="1"/>
</dbReference>
<protein>
    <recommendedName>
        <fullName evidence="10">Bifunctional purine biosynthesis protein PurH</fullName>
    </recommendedName>
    <domain>
        <recommendedName>
            <fullName evidence="10">Phosphoribosylaminoimidazolecarboxamide formyltransferase</fullName>
            <ecNumber evidence="10">2.1.2.3</ecNumber>
        </recommendedName>
        <alternativeName>
            <fullName evidence="10">AICAR transformylase</fullName>
        </alternativeName>
    </domain>
    <domain>
        <recommendedName>
            <fullName evidence="10">IMP cyclohydrolase</fullName>
            <ecNumber evidence="10">3.5.4.10</ecNumber>
        </recommendedName>
        <alternativeName>
            <fullName evidence="10">ATIC</fullName>
        </alternativeName>
        <alternativeName>
            <fullName evidence="10">IMP synthase</fullName>
        </alternativeName>
        <alternativeName>
            <fullName evidence="10">Inosinicase</fullName>
        </alternativeName>
    </domain>
</protein>
<comment type="pathway">
    <text evidence="1 10">Purine metabolism; IMP biosynthesis via de novo pathway; IMP from 5-formamido-1-(5-phospho-D-ribosyl)imidazole-4-carboxamide: step 1/1.</text>
</comment>
<comment type="catalytic activity">
    <reaction evidence="8 10">
        <text>(6R)-10-formyltetrahydrofolate + 5-amino-1-(5-phospho-beta-D-ribosyl)imidazole-4-carboxamide = 5-formamido-1-(5-phospho-D-ribosyl)imidazole-4-carboxamide + (6S)-5,6,7,8-tetrahydrofolate</text>
        <dbReference type="Rhea" id="RHEA:22192"/>
        <dbReference type="ChEBI" id="CHEBI:57453"/>
        <dbReference type="ChEBI" id="CHEBI:58467"/>
        <dbReference type="ChEBI" id="CHEBI:58475"/>
        <dbReference type="ChEBI" id="CHEBI:195366"/>
        <dbReference type="EC" id="2.1.2.3"/>
    </reaction>
</comment>
<dbReference type="Gene3D" id="3.40.50.1380">
    <property type="entry name" value="Methylglyoxal synthase-like domain"/>
    <property type="match status" value="1"/>
</dbReference>
<name>D8K7E2_NITWC</name>